<gene>
    <name evidence="1" type="ORF">C1645_875504</name>
</gene>
<sequence length="179" mass="20996">MNYSNEQVYINGPDCADFSCSNDFHVTSQVDSLQTQSTQSALNYQPPQQTFQTILAPTNLVHPNVFFYRPPNDSFHYYINCKEISYDTVIYLLNNLEERNNRSDGHEYIFYYRQYGGRVYEISCEIVSPFLIDNCLNKNFLGIELQQNAAQEHCLSFTFSQKENLKYHLKQYLSQYLLG</sequence>
<accession>A0A397SZ57</accession>
<protein>
    <submittedName>
        <fullName evidence="1">Uncharacterized protein</fullName>
    </submittedName>
</protein>
<evidence type="ECO:0000313" key="2">
    <source>
        <dbReference type="Proteomes" id="UP000265703"/>
    </source>
</evidence>
<evidence type="ECO:0000313" key="1">
    <source>
        <dbReference type="EMBL" id="RIA91358.1"/>
    </source>
</evidence>
<dbReference type="AlphaFoldDB" id="A0A397SZ57"/>
<proteinExistence type="predicted"/>
<name>A0A397SZ57_9GLOM</name>
<dbReference type="OrthoDB" id="2411647at2759"/>
<organism evidence="1 2">
    <name type="scientific">Glomus cerebriforme</name>
    <dbReference type="NCBI Taxonomy" id="658196"/>
    <lineage>
        <taxon>Eukaryota</taxon>
        <taxon>Fungi</taxon>
        <taxon>Fungi incertae sedis</taxon>
        <taxon>Mucoromycota</taxon>
        <taxon>Glomeromycotina</taxon>
        <taxon>Glomeromycetes</taxon>
        <taxon>Glomerales</taxon>
        <taxon>Glomeraceae</taxon>
        <taxon>Glomus</taxon>
    </lineage>
</organism>
<dbReference type="Proteomes" id="UP000265703">
    <property type="component" value="Unassembled WGS sequence"/>
</dbReference>
<comment type="caution">
    <text evidence="1">The sequence shown here is derived from an EMBL/GenBank/DDBJ whole genome shotgun (WGS) entry which is preliminary data.</text>
</comment>
<reference evidence="1 2" key="1">
    <citation type="submission" date="2018-06" db="EMBL/GenBank/DDBJ databases">
        <title>Comparative genomics reveals the genomic features of Rhizophagus irregularis, R. cerebriforme, R. diaphanum and Gigaspora rosea, and their symbiotic lifestyle signature.</title>
        <authorList>
            <person name="Morin E."/>
            <person name="San Clemente H."/>
            <person name="Chen E.C.H."/>
            <person name="De La Providencia I."/>
            <person name="Hainaut M."/>
            <person name="Kuo A."/>
            <person name="Kohler A."/>
            <person name="Murat C."/>
            <person name="Tang N."/>
            <person name="Roy S."/>
            <person name="Loubradou J."/>
            <person name="Henrissat B."/>
            <person name="Grigoriev I.V."/>
            <person name="Corradi N."/>
            <person name="Roux C."/>
            <person name="Martin F.M."/>
        </authorList>
    </citation>
    <scope>NUCLEOTIDE SEQUENCE [LARGE SCALE GENOMIC DNA]</scope>
    <source>
        <strain evidence="1 2">DAOM 227022</strain>
    </source>
</reference>
<dbReference type="EMBL" id="QKYT01000154">
    <property type="protein sequence ID" value="RIA91358.1"/>
    <property type="molecule type" value="Genomic_DNA"/>
</dbReference>
<keyword evidence="2" id="KW-1185">Reference proteome</keyword>